<dbReference type="EMBL" id="MTBD01000109">
    <property type="protein sequence ID" value="PRP68565.1"/>
    <property type="molecule type" value="Genomic_DNA"/>
</dbReference>
<dbReference type="InterPro" id="IPR027417">
    <property type="entry name" value="P-loop_NTPase"/>
</dbReference>
<evidence type="ECO:0000313" key="1">
    <source>
        <dbReference type="EMBL" id="PRP68565.1"/>
    </source>
</evidence>
<name>A0A2S9WYM1_9NEIS</name>
<dbReference type="NCBIfam" id="NF041292">
    <property type="entry name" value="StbB"/>
    <property type="match status" value="1"/>
</dbReference>
<dbReference type="InterPro" id="IPR047985">
    <property type="entry name" value="StbB-like"/>
</dbReference>
<dbReference type="RefSeq" id="WP_106078229.1">
    <property type="nucleotide sequence ID" value="NZ_MTBD01000109.1"/>
</dbReference>
<protein>
    <submittedName>
        <fullName evidence="1">Plasmid stabilization protein</fullName>
    </submittedName>
</protein>
<dbReference type="OrthoDB" id="5877230at2"/>
<dbReference type="Proteomes" id="UP000239469">
    <property type="component" value="Unassembled WGS sequence"/>
</dbReference>
<gene>
    <name evidence="1" type="ORF">BUE93_21635</name>
</gene>
<accession>A0A2S9WYM1</accession>
<dbReference type="Gene3D" id="3.40.50.300">
    <property type="entry name" value="P-loop containing nucleotide triphosphate hydrolases"/>
    <property type="match status" value="1"/>
</dbReference>
<organism evidence="1 2">
    <name type="scientific">Chromobacterium amazonense</name>
    <dbReference type="NCBI Taxonomy" id="1382803"/>
    <lineage>
        <taxon>Bacteria</taxon>
        <taxon>Pseudomonadati</taxon>
        <taxon>Pseudomonadota</taxon>
        <taxon>Betaproteobacteria</taxon>
        <taxon>Neisseriales</taxon>
        <taxon>Chromobacteriaceae</taxon>
        <taxon>Chromobacterium</taxon>
    </lineage>
</organism>
<dbReference type="SUPFAM" id="SSF52540">
    <property type="entry name" value="P-loop containing nucleoside triphosphate hydrolases"/>
    <property type="match status" value="1"/>
</dbReference>
<sequence length="238" mass="26931">MNIAIINFSGNVGKSTIAKHLLAPRLQAPIIAIESINAGNENEEGAHYRFRGNEFDHFQATLMRQDRAIIDIGASNVEDFMRLMNQYVDSHGEFDLFVVPVVPEKKQQFDTVNTIESLKSLGIPPEKIVTVFNKVDVNQLENLESLFSIVFGFYHASQAFRCEKEAVIVNNDIFETIRHLNKSVDDIADDPTDYRARVRDTQDPDEKDNAIQMVLAQRLAKSAKRNLDQVYSTVMEGV</sequence>
<proteinExistence type="predicted"/>
<reference evidence="1 2" key="1">
    <citation type="submission" date="2017-01" db="EMBL/GenBank/DDBJ databases">
        <title>New insights into the genetic diversity of Chromobacterium isolated from tropical freshwater lake.</title>
        <authorList>
            <person name="Santos A.B."/>
            <person name="Nascimento A.M."/>
            <person name="Da Silva P.C."/>
        </authorList>
    </citation>
    <scope>NUCLEOTIDE SEQUENCE [LARGE SCALE GENOMIC DNA]</scope>
    <source>
        <strain evidence="1 2">56AF</strain>
    </source>
</reference>
<comment type="caution">
    <text evidence="1">The sequence shown here is derived from an EMBL/GenBank/DDBJ whole genome shotgun (WGS) entry which is preliminary data.</text>
</comment>
<evidence type="ECO:0000313" key="2">
    <source>
        <dbReference type="Proteomes" id="UP000239469"/>
    </source>
</evidence>
<dbReference type="AlphaFoldDB" id="A0A2S9WYM1"/>